<dbReference type="Proteomes" id="UP000288859">
    <property type="component" value="Unassembled WGS sequence"/>
</dbReference>
<evidence type="ECO:0008006" key="12">
    <source>
        <dbReference type="Google" id="ProtNLM"/>
    </source>
</evidence>
<evidence type="ECO:0000313" key="10">
    <source>
        <dbReference type="EMBL" id="RVX72091.1"/>
    </source>
</evidence>
<dbReference type="InterPro" id="IPR017972">
    <property type="entry name" value="Cyt_P450_CS"/>
</dbReference>
<evidence type="ECO:0000313" key="11">
    <source>
        <dbReference type="Proteomes" id="UP000288859"/>
    </source>
</evidence>
<evidence type="ECO:0000256" key="5">
    <source>
        <dbReference type="ARBA" id="ARBA00023002"/>
    </source>
</evidence>
<dbReference type="GO" id="GO:0020037">
    <property type="term" value="F:heme binding"/>
    <property type="evidence" value="ECO:0007669"/>
    <property type="project" value="InterPro"/>
</dbReference>
<dbReference type="VEuPathDB" id="FungiDB:PV10_00210"/>
<evidence type="ECO:0000256" key="2">
    <source>
        <dbReference type="ARBA" id="ARBA00010617"/>
    </source>
</evidence>
<sequence>MAIIIIILALFGVVGYKILNLVTLRRHNSQEAASRGCLPPPMAPKKGFLGIGTLRESVRATREERGPIWMHEILNSVGKNIHTVKAAIFDYELIVTRDPENAKAMFAAQAQDFDIGPHREKCFKSLLGSGVMTNRQEQWKHSRSLIRPQFTRDNVADLELFQRHLQALVDKVPANKDGWTSKLDLSPMFFNMTLDTSTEFLFGQSVHSQTPEKRAHLQMTCDQDGPDLANFGRHLDQAKHMIDRRGALAKYGWLIRDGKYPEHCEKVQSVVDYFVKQKLSQVSGTEKSSETASREGEKFVLLDELVKETRNPTELRNELLNVLHASRDTTAALLGWIFYFLARHPRVFGKLRDEILAILTPDYYAEVQFPMLWTCRYLQFVINETIRLIGIVPMNERAAIRDTTLPRGGGADGQMPVFVPQGTQVLIPTYSMQHREDIWGPDVEEYKPERWQDRKFGWDFIPFGGGARQCLGQQFARTEAMYVVAKMLQLFDKVENLEGPGDIKMHHTIENRSGTGVQVRLRRANFDHNTKQY</sequence>
<dbReference type="Pfam" id="PF00067">
    <property type="entry name" value="p450"/>
    <property type="match status" value="1"/>
</dbReference>
<comment type="cofactor">
    <cofactor evidence="1 8">
        <name>heme</name>
        <dbReference type="ChEBI" id="CHEBI:30413"/>
    </cofactor>
</comment>
<keyword evidence="5 9" id="KW-0560">Oxidoreductase</keyword>
<dbReference type="Gene3D" id="1.10.630.10">
    <property type="entry name" value="Cytochrome P450"/>
    <property type="match status" value="1"/>
</dbReference>
<dbReference type="InterPro" id="IPR036396">
    <property type="entry name" value="Cyt_P450_sf"/>
</dbReference>
<keyword evidence="6 8" id="KW-0408">Iron</keyword>
<dbReference type="CDD" id="cd11063">
    <property type="entry name" value="CYP52"/>
    <property type="match status" value="1"/>
</dbReference>
<dbReference type="InterPro" id="IPR047146">
    <property type="entry name" value="Cyt_P450_E_CYP52_fungi"/>
</dbReference>
<dbReference type="PRINTS" id="PR00463">
    <property type="entry name" value="EP450I"/>
</dbReference>
<accession>A0A438N8Y6</accession>
<evidence type="ECO:0000256" key="1">
    <source>
        <dbReference type="ARBA" id="ARBA00001971"/>
    </source>
</evidence>
<keyword evidence="7 9" id="KW-0503">Monooxygenase</keyword>
<evidence type="ECO:0000256" key="3">
    <source>
        <dbReference type="ARBA" id="ARBA00022617"/>
    </source>
</evidence>
<dbReference type="InterPro" id="IPR001128">
    <property type="entry name" value="Cyt_P450"/>
</dbReference>
<evidence type="ECO:0000256" key="9">
    <source>
        <dbReference type="RuleBase" id="RU000461"/>
    </source>
</evidence>
<feature type="binding site" description="axial binding residue" evidence="8">
    <location>
        <position position="470"/>
    </location>
    <ligand>
        <name>heme</name>
        <dbReference type="ChEBI" id="CHEBI:30413"/>
    </ligand>
    <ligandPart>
        <name>Fe</name>
        <dbReference type="ChEBI" id="CHEBI:18248"/>
    </ligandPart>
</feature>
<dbReference type="SUPFAM" id="SSF48264">
    <property type="entry name" value="Cytochrome P450"/>
    <property type="match status" value="1"/>
</dbReference>
<dbReference type="PANTHER" id="PTHR24287:SF1">
    <property type="entry name" value="P450, PUTATIVE (EUROFUNG)-RELATED"/>
    <property type="match status" value="1"/>
</dbReference>
<comment type="similarity">
    <text evidence="2 9">Belongs to the cytochrome P450 family.</text>
</comment>
<proteinExistence type="inferred from homology"/>
<protein>
    <recommendedName>
        <fullName evidence="12">Cytochrome P450</fullName>
    </recommendedName>
</protein>
<evidence type="ECO:0000256" key="7">
    <source>
        <dbReference type="ARBA" id="ARBA00023033"/>
    </source>
</evidence>
<comment type="caution">
    <text evidence="10">The sequence shown here is derived from an EMBL/GenBank/DDBJ whole genome shotgun (WGS) entry which is preliminary data.</text>
</comment>
<keyword evidence="4 8" id="KW-0479">Metal-binding</keyword>
<gene>
    <name evidence="10" type="ORF">B0A52_04689</name>
</gene>
<dbReference type="EMBL" id="NAJM01000014">
    <property type="protein sequence ID" value="RVX72091.1"/>
    <property type="molecule type" value="Genomic_DNA"/>
</dbReference>
<dbReference type="GO" id="GO:0005506">
    <property type="term" value="F:iron ion binding"/>
    <property type="evidence" value="ECO:0007669"/>
    <property type="project" value="InterPro"/>
</dbReference>
<keyword evidence="3 8" id="KW-0349">Heme</keyword>
<dbReference type="AlphaFoldDB" id="A0A438N8Y6"/>
<dbReference type="GO" id="GO:0004497">
    <property type="term" value="F:monooxygenase activity"/>
    <property type="evidence" value="ECO:0007669"/>
    <property type="project" value="UniProtKB-KW"/>
</dbReference>
<dbReference type="PANTHER" id="PTHR24287">
    <property type="entry name" value="P450, PUTATIVE (EUROFUNG)-RELATED"/>
    <property type="match status" value="1"/>
</dbReference>
<evidence type="ECO:0000256" key="4">
    <source>
        <dbReference type="ARBA" id="ARBA00022723"/>
    </source>
</evidence>
<organism evidence="10 11">
    <name type="scientific">Exophiala mesophila</name>
    <name type="common">Black yeast-like fungus</name>
    <dbReference type="NCBI Taxonomy" id="212818"/>
    <lineage>
        <taxon>Eukaryota</taxon>
        <taxon>Fungi</taxon>
        <taxon>Dikarya</taxon>
        <taxon>Ascomycota</taxon>
        <taxon>Pezizomycotina</taxon>
        <taxon>Eurotiomycetes</taxon>
        <taxon>Chaetothyriomycetidae</taxon>
        <taxon>Chaetothyriales</taxon>
        <taxon>Herpotrichiellaceae</taxon>
        <taxon>Exophiala</taxon>
    </lineage>
</organism>
<name>A0A438N8Y6_EXOME</name>
<dbReference type="OrthoDB" id="1470350at2759"/>
<dbReference type="PROSITE" id="PS00086">
    <property type="entry name" value="CYTOCHROME_P450"/>
    <property type="match status" value="1"/>
</dbReference>
<dbReference type="GO" id="GO:0016705">
    <property type="term" value="F:oxidoreductase activity, acting on paired donors, with incorporation or reduction of molecular oxygen"/>
    <property type="evidence" value="ECO:0007669"/>
    <property type="project" value="InterPro"/>
</dbReference>
<evidence type="ECO:0000256" key="8">
    <source>
        <dbReference type="PIRSR" id="PIRSR602401-1"/>
    </source>
</evidence>
<evidence type="ECO:0000256" key="6">
    <source>
        <dbReference type="ARBA" id="ARBA00023004"/>
    </source>
</evidence>
<dbReference type="InterPro" id="IPR002401">
    <property type="entry name" value="Cyt_P450_E_grp-I"/>
</dbReference>
<dbReference type="PRINTS" id="PR00385">
    <property type="entry name" value="P450"/>
</dbReference>
<reference evidence="10 11" key="1">
    <citation type="submission" date="2017-03" db="EMBL/GenBank/DDBJ databases">
        <title>Genomes of endolithic fungi from Antarctica.</title>
        <authorList>
            <person name="Coleine C."/>
            <person name="Masonjones S."/>
            <person name="Stajich J.E."/>
        </authorList>
    </citation>
    <scope>NUCLEOTIDE SEQUENCE [LARGE SCALE GENOMIC DNA]</scope>
    <source>
        <strain evidence="10 11">CCFEE 6314</strain>
    </source>
</reference>